<proteinExistence type="predicted"/>
<accession>A0A6J5VS39</accession>
<evidence type="ECO:0000313" key="2">
    <source>
        <dbReference type="EMBL" id="CAB4292170.1"/>
    </source>
</evidence>
<dbReference type="OrthoDB" id="1152154at2759"/>
<dbReference type="PANTHER" id="PTHR31672:SF13">
    <property type="entry name" value="F-BOX PROTEIN CPR30-LIKE"/>
    <property type="match status" value="1"/>
</dbReference>
<dbReference type="Pfam" id="PF00646">
    <property type="entry name" value="F-box"/>
    <property type="match status" value="1"/>
</dbReference>
<sequence>MSNIPQKLIFDILSRLEPKDLIRYLCVSKAWYALIHNQDFIKAHHERSIKTNSTLHQNLKL</sequence>
<dbReference type="SUPFAM" id="SSF81383">
    <property type="entry name" value="F-box domain"/>
    <property type="match status" value="1"/>
</dbReference>
<dbReference type="PANTHER" id="PTHR31672">
    <property type="entry name" value="BNACNNG10540D PROTEIN"/>
    <property type="match status" value="1"/>
</dbReference>
<name>A0A6J5VS39_PRUAR</name>
<dbReference type="InterPro" id="IPR050796">
    <property type="entry name" value="SCF_F-box_component"/>
</dbReference>
<dbReference type="InterPro" id="IPR001810">
    <property type="entry name" value="F-box_dom"/>
</dbReference>
<reference evidence="3" key="1">
    <citation type="journal article" date="2020" name="Genome Biol.">
        <title>Gamete binning: chromosome-level and haplotype-resolved genome assembly enabled by high-throughput single-cell sequencing of gamete genomes.</title>
        <authorList>
            <person name="Campoy J.A."/>
            <person name="Sun H."/>
            <person name="Goel M."/>
            <person name="Jiao W.-B."/>
            <person name="Folz-Donahue K."/>
            <person name="Wang N."/>
            <person name="Rubio M."/>
            <person name="Liu C."/>
            <person name="Kukat C."/>
            <person name="Ruiz D."/>
            <person name="Huettel B."/>
            <person name="Schneeberger K."/>
        </authorList>
    </citation>
    <scope>NUCLEOTIDE SEQUENCE [LARGE SCALE GENOMIC DNA]</scope>
    <source>
        <strain evidence="3">cv. Rojo Pasion</strain>
    </source>
</reference>
<dbReference type="InterPro" id="IPR036047">
    <property type="entry name" value="F-box-like_dom_sf"/>
</dbReference>
<protein>
    <recommendedName>
        <fullName evidence="1">F-box domain-containing protein</fullName>
    </recommendedName>
</protein>
<organism evidence="2 3">
    <name type="scientific">Prunus armeniaca</name>
    <name type="common">Apricot</name>
    <name type="synonym">Armeniaca vulgaris</name>
    <dbReference type="NCBI Taxonomy" id="36596"/>
    <lineage>
        <taxon>Eukaryota</taxon>
        <taxon>Viridiplantae</taxon>
        <taxon>Streptophyta</taxon>
        <taxon>Embryophyta</taxon>
        <taxon>Tracheophyta</taxon>
        <taxon>Spermatophyta</taxon>
        <taxon>Magnoliopsida</taxon>
        <taxon>eudicotyledons</taxon>
        <taxon>Gunneridae</taxon>
        <taxon>Pentapetalae</taxon>
        <taxon>rosids</taxon>
        <taxon>fabids</taxon>
        <taxon>Rosales</taxon>
        <taxon>Rosaceae</taxon>
        <taxon>Amygdaloideae</taxon>
        <taxon>Amygdaleae</taxon>
        <taxon>Prunus</taxon>
    </lineage>
</organism>
<evidence type="ECO:0000259" key="1">
    <source>
        <dbReference type="PROSITE" id="PS50181"/>
    </source>
</evidence>
<dbReference type="Proteomes" id="UP000507245">
    <property type="component" value="Unassembled WGS sequence"/>
</dbReference>
<keyword evidence="3" id="KW-1185">Reference proteome</keyword>
<dbReference type="AlphaFoldDB" id="A0A6J5VS39"/>
<evidence type="ECO:0000313" key="3">
    <source>
        <dbReference type="Proteomes" id="UP000507245"/>
    </source>
</evidence>
<dbReference type="PROSITE" id="PS50181">
    <property type="entry name" value="FBOX"/>
    <property type="match status" value="1"/>
</dbReference>
<gene>
    <name evidence="2" type="ORF">ORAREDHAP_LOCUS316</name>
</gene>
<dbReference type="EMBL" id="CAEKKB010000001">
    <property type="protein sequence ID" value="CAB4292170.1"/>
    <property type="molecule type" value="Genomic_DNA"/>
</dbReference>
<feature type="domain" description="F-box" evidence="1">
    <location>
        <begin position="1"/>
        <end position="44"/>
    </location>
</feature>
<dbReference type="Gene3D" id="1.20.1280.50">
    <property type="match status" value="1"/>
</dbReference>
<dbReference type="SMART" id="SM00256">
    <property type="entry name" value="FBOX"/>
    <property type="match status" value="1"/>
</dbReference>